<reference evidence="1" key="1">
    <citation type="submission" date="2020-11" db="EMBL/GenBank/DDBJ databases">
        <authorList>
            <consortium name="DOE Joint Genome Institute"/>
            <person name="Ahrendt S."/>
            <person name="Riley R."/>
            <person name="Andreopoulos W."/>
            <person name="Labutti K."/>
            <person name="Pangilinan J."/>
            <person name="Ruiz-Duenas F.J."/>
            <person name="Barrasa J.M."/>
            <person name="Sanchez-Garcia M."/>
            <person name="Camarero S."/>
            <person name="Miyauchi S."/>
            <person name="Serrano A."/>
            <person name="Linde D."/>
            <person name="Babiker R."/>
            <person name="Drula E."/>
            <person name="Ayuso-Fernandez I."/>
            <person name="Pacheco R."/>
            <person name="Padilla G."/>
            <person name="Ferreira P."/>
            <person name="Barriuso J."/>
            <person name="Kellner H."/>
            <person name="Castanera R."/>
            <person name="Alfaro M."/>
            <person name="Ramirez L."/>
            <person name="Pisabarro A.G."/>
            <person name="Kuo A."/>
            <person name="Tritt A."/>
            <person name="Lipzen A."/>
            <person name="He G."/>
            <person name="Yan M."/>
            <person name="Ng V."/>
            <person name="Cullen D."/>
            <person name="Martin F."/>
            <person name="Rosso M.-N."/>
            <person name="Henrissat B."/>
            <person name="Hibbett D."/>
            <person name="Martinez A.T."/>
            <person name="Grigoriev I.V."/>
        </authorList>
    </citation>
    <scope>NUCLEOTIDE SEQUENCE</scope>
    <source>
        <strain evidence="1">CBS 247.69</strain>
    </source>
</reference>
<dbReference type="OrthoDB" id="432528at2759"/>
<organism evidence="1 2">
    <name type="scientific">Collybia nuda</name>
    <dbReference type="NCBI Taxonomy" id="64659"/>
    <lineage>
        <taxon>Eukaryota</taxon>
        <taxon>Fungi</taxon>
        <taxon>Dikarya</taxon>
        <taxon>Basidiomycota</taxon>
        <taxon>Agaricomycotina</taxon>
        <taxon>Agaricomycetes</taxon>
        <taxon>Agaricomycetidae</taxon>
        <taxon>Agaricales</taxon>
        <taxon>Tricholomatineae</taxon>
        <taxon>Clitocybaceae</taxon>
        <taxon>Collybia</taxon>
    </lineage>
</organism>
<dbReference type="AlphaFoldDB" id="A0A9P6CHG8"/>
<dbReference type="Gene3D" id="2.120.10.80">
    <property type="entry name" value="Kelch-type beta propeller"/>
    <property type="match status" value="1"/>
</dbReference>
<evidence type="ECO:0000313" key="2">
    <source>
        <dbReference type="Proteomes" id="UP000807353"/>
    </source>
</evidence>
<sequence>MSGIIDPDMTIETVTMLLKRALAHNTHRDLADDARLNKRFEEGKRQYLLAAWALLGGPCTIPLSGRSKGGGVRWQPYIDLHGQLKSSLMGCYTGLAMCAVGMMNVEEALGWLEEVRVLHHNTRFELKEPRFEWIRWNLDIEEMTMQRVGGLALSSELFQALGNTGTAVDRCWNTDTDNIFAHHKTPELESLIPNKKKYERISLRHPDPSLTLKLVVNEPELQVLGSWKKLSLQKKGGMKARLGFASFIWNTLPAYPVSERHTGIWMCWNMVVHNKRAYLFTGDLRLDFFDLESETWGSVKMTYTRTLADKEADLLSQIYSGASLFRTTQQVVRDKLYVFGGSHDLTRIGCNLFMELDLRTMKWRRLSGTLTPTKADYSCPGPRRMPSSWVDKKQERIYLIGGEADRSAPLNNELRHHARHGYAYEDFWSWDIKAEEWRMERLTGNPPCPRSEAALLNPVLDKAVIFGGYNPALPTMIERGIFEFSYYADTFIYYQVSPSAEPKWKQVLTRGFPTYRAQSQLISDPVTGKMYLFGGYVNTEAVPSRRSRIFGDLWQLRINIPGGEFYGIDLEDEARTAMAGPWQRCFTCTSVGRWKKCGGSCKGHAFFCDPECLKDGWTMHKKMHQCQKVA</sequence>
<gene>
    <name evidence="1" type="ORF">BDZ94DRAFT_1283075</name>
</gene>
<protein>
    <recommendedName>
        <fullName evidence="3">MYND-type domain-containing protein</fullName>
    </recommendedName>
</protein>
<dbReference type="EMBL" id="MU150273">
    <property type="protein sequence ID" value="KAF9462280.1"/>
    <property type="molecule type" value="Genomic_DNA"/>
</dbReference>
<keyword evidence="2" id="KW-1185">Reference proteome</keyword>
<evidence type="ECO:0000313" key="1">
    <source>
        <dbReference type="EMBL" id="KAF9462280.1"/>
    </source>
</evidence>
<dbReference type="InterPro" id="IPR011043">
    <property type="entry name" value="Gal_Oxase/kelch_b-propeller"/>
</dbReference>
<dbReference type="Proteomes" id="UP000807353">
    <property type="component" value="Unassembled WGS sequence"/>
</dbReference>
<dbReference type="PANTHER" id="PTHR46063">
    <property type="entry name" value="KELCH DOMAIN-CONTAINING PROTEIN"/>
    <property type="match status" value="1"/>
</dbReference>
<dbReference type="SUPFAM" id="SSF50965">
    <property type="entry name" value="Galactose oxidase, central domain"/>
    <property type="match status" value="1"/>
</dbReference>
<accession>A0A9P6CHG8</accession>
<dbReference type="Pfam" id="PF24681">
    <property type="entry name" value="Kelch_KLHDC2_KLHL20_DRC7"/>
    <property type="match status" value="1"/>
</dbReference>
<dbReference type="InterPro" id="IPR052588">
    <property type="entry name" value="Kelch_domain_protein"/>
</dbReference>
<proteinExistence type="predicted"/>
<name>A0A9P6CHG8_9AGAR</name>
<evidence type="ECO:0008006" key="3">
    <source>
        <dbReference type="Google" id="ProtNLM"/>
    </source>
</evidence>
<dbReference type="PANTHER" id="PTHR46063:SF1">
    <property type="entry name" value="KELCH DOMAIN-CONTAINING PROTEIN 4"/>
    <property type="match status" value="1"/>
</dbReference>
<dbReference type="InterPro" id="IPR015915">
    <property type="entry name" value="Kelch-typ_b-propeller"/>
</dbReference>
<comment type="caution">
    <text evidence="1">The sequence shown here is derived from an EMBL/GenBank/DDBJ whole genome shotgun (WGS) entry which is preliminary data.</text>
</comment>